<dbReference type="Gene3D" id="1.20.1310.10">
    <property type="entry name" value="Cullin Repeats"/>
    <property type="match status" value="1"/>
</dbReference>
<accession>A0A074YP50</accession>
<keyword evidence="2" id="KW-1185">Reference proteome</keyword>
<gene>
    <name evidence="1" type="ORF">AUEXF2481DRAFT_29270</name>
</gene>
<dbReference type="OMA" id="WISTCLA"/>
<name>A0A074YP50_AURSE</name>
<dbReference type="STRING" id="1043005.A0A074YP50"/>
<dbReference type="HOGENOM" id="CLU_1194684_0_0_1"/>
<evidence type="ECO:0000313" key="2">
    <source>
        <dbReference type="Proteomes" id="UP000030641"/>
    </source>
</evidence>
<evidence type="ECO:0000313" key="1">
    <source>
        <dbReference type="EMBL" id="KEQ95852.1"/>
    </source>
</evidence>
<dbReference type="InterPro" id="IPR016159">
    <property type="entry name" value="Cullin_repeat-like_dom_sf"/>
</dbReference>
<reference evidence="1 2" key="1">
    <citation type="journal article" date="2014" name="BMC Genomics">
        <title>Genome sequencing of four Aureobasidium pullulans varieties: biotechnological potential, stress tolerance, and description of new species.</title>
        <authorList>
            <person name="Gostin Ar C."/>
            <person name="Ohm R.A."/>
            <person name="Kogej T."/>
            <person name="Sonjak S."/>
            <person name="Turk M."/>
            <person name="Zajc J."/>
            <person name="Zalar P."/>
            <person name="Grube M."/>
            <person name="Sun H."/>
            <person name="Han J."/>
            <person name="Sharma A."/>
            <person name="Chiniquy J."/>
            <person name="Ngan C.Y."/>
            <person name="Lipzen A."/>
            <person name="Barry K."/>
            <person name="Grigoriev I.V."/>
            <person name="Gunde-Cimerman N."/>
        </authorList>
    </citation>
    <scope>NUCLEOTIDE SEQUENCE [LARGE SCALE GENOMIC DNA]</scope>
    <source>
        <strain evidence="1 2">EXF-2481</strain>
    </source>
</reference>
<dbReference type="EMBL" id="KL584758">
    <property type="protein sequence ID" value="KEQ95852.1"/>
    <property type="molecule type" value="Genomic_DNA"/>
</dbReference>
<proteinExistence type="predicted"/>
<organism evidence="1 2">
    <name type="scientific">Aureobasidium subglaciale (strain EXF-2481)</name>
    <name type="common">Aureobasidium pullulans var. subglaciale</name>
    <dbReference type="NCBI Taxonomy" id="1043005"/>
    <lineage>
        <taxon>Eukaryota</taxon>
        <taxon>Fungi</taxon>
        <taxon>Dikarya</taxon>
        <taxon>Ascomycota</taxon>
        <taxon>Pezizomycotina</taxon>
        <taxon>Dothideomycetes</taxon>
        <taxon>Dothideomycetidae</taxon>
        <taxon>Dothideales</taxon>
        <taxon>Saccotheciaceae</taxon>
        <taxon>Aureobasidium</taxon>
    </lineage>
</organism>
<sequence>MSESKAPSSDPQVPAFLQNKAIDPAATLSYIQDQISIIYRSARANQQDEHLLPPDHDTYTKIYTAIWQYTIAGGNRSNAAHLAGAEIYRVLEREIRSYCIDIREVIFTASDDTDGNTPRKLLSGYVASYHRLANLSILMKNLMKYVERHWIRREIDEKKKNVYLIEDLHKLIWREEVLQISAHNTLSKKGVEDLSDAVAALQEANQGITEHDRKLITDVVKALASLSVTFDS</sequence>
<dbReference type="GeneID" id="25363925"/>
<evidence type="ECO:0008006" key="3">
    <source>
        <dbReference type="Google" id="ProtNLM"/>
    </source>
</evidence>
<protein>
    <recommendedName>
        <fullName evidence="3">Cullin N-terminal domain-containing protein</fullName>
    </recommendedName>
</protein>
<dbReference type="InParanoid" id="A0A074YP50"/>
<dbReference type="AlphaFoldDB" id="A0A074YP50"/>
<dbReference type="SUPFAM" id="SSF74788">
    <property type="entry name" value="Cullin repeat-like"/>
    <property type="match status" value="1"/>
</dbReference>
<dbReference type="Proteomes" id="UP000030641">
    <property type="component" value="Unassembled WGS sequence"/>
</dbReference>
<dbReference type="OrthoDB" id="27073at2759"/>
<dbReference type="RefSeq" id="XP_013344176.1">
    <property type="nucleotide sequence ID" value="XM_013488722.1"/>
</dbReference>